<keyword evidence="3 6" id="KW-0812">Transmembrane</keyword>
<evidence type="ECO:0000256" key="3">
    <source>
        <dbReference type="ARBA" id="ARBA00022692"/>
    </source>
</evidence>
<dbReference type="GO" id="GO:0046513">
    <property type="term" value="P:ceramide biosynthetic process"/>
    <property type="evidence" value="ECO:0007669"/>
    <property type="project" value="InterPro"/>
</dbReference>
<feature type="transmembrane region" description="Helical" evidence="7">
    <location>
        <begin position="257"/>
        <end position="286"/>
    </location>
</feature>
<dbReference type="VEuPathDB" id="MicrosporidiaDB:DI09_46p10"/>
<evidence type="ECO:0000259" key="8">
    <source>
        <dbReference type="PROSITE" id="PS50922"/>
    </source>
</evidence>
<feature type="transmembrane region" description="Helical" evidence="7">
    <location>
        <begin position="199"/>
        <end position="220"/>
    </location>
</feature>
<dbReference type="Proteomes" id="UP000029725">
    <property type="component" value="Unassembled WGS sequence"/>
</dbReference>
<gene>
    <name evidence="9" type="ORF">DI09_46p10</name>
</gene>
<dbReference type="GO" id="GO:0050291">
    <property type="term" value="F:sphingosine N-acyltransferase activity"/>
    <property type="evidence" value="ECO:0007669"/>
    <property type="project" value="InterPro"/>
</dbReference>
<feature type="transmembrane region" description="Helical" evidence="7">
    <location>
        <begin position="298"/>
        <end position="322"/>
    </location>
</feature>
<dbReference type="EMBL" id="JMKJ01000410">
    <property type="protein sequence ID" value="KGG51051.1"/>
    <property type="molecule type" value="Genomic_DNA"/>
</dbReference>
<dbReference type="PROSITE" id="PS50922">
    <property type="entry name" value="TLC"/>
    <property type="match status" value="1"/>
</dbReference>
<dbReference type="PANTHER" id="PTHR12560:SF0">
    <property type="entry name" value="LD18904P"/>
    <property type="match status" value="1"/>
</dbReference>
<evidence type="ECO:0000256" key="5">
    <source>
        <dbReference type="ARBA" id="ARBA00023136"/>
    </source>
</evidence>
<evidence type="ECO:0000256" key="4">
    <source>
        <dbReference type="ARBA" id="ARBA00022989"/>
    </source>
</evidence>
<dbReference type="InterPro" id="IPR006634">
    <property type="entry name" value="TLC-dom"/>
</dbReference>
<comment type="caution">
    <text evidence="9">The sequence shown here is derived from an EMBL/GenBank/DDBJ whole genome shotgun (WGS) entry which is preliminary data.</text>
</comment>
<feature type="domain" description="TLC" evidence="8">
    <location>
        <begin position="126"/>
        <end position="326"/>
    </location>
</feature>
<dbReference type="HOGENOM" id="CLU_811548_0_0_1"/>
<evidence type="ECO:0000313" key="9">
    <source>
        <dbReference type="EMBL" id="KGG51051.1"/>
    </source>
</evidence>
<evidence type="ECO:0000256" key="2">
    <source>
        <dbReference type="ARBA" id="ARBA00009808"/>
    </source>
</evidence>
<keyword evidence="10" id="KW-1185">Reference proteome</keyword>
<evidence type="ECO:0000256" key="1">
    <source>
        <dbReference type="ARBA" id="ARBA00004141"/>
    </source>
</evidence>
<dbReference type="SMART" id="SM00724">
    <property type="entry name" value="TLC"/>
    <property type="match status" value="1"/>
</dbReference>
<proteinExistence type="inferred from homology"/>
<dbReference type="GO" id="GO:0016020">
    <property type="term" value="C:membrane"/>
    <property type="evidence" value="ECO:0007669"/>
    <property type="project" value="UniProtKB-SubCell"/>
</dbReference>
<dbReference type="PANTHER" id="PTHR12560">
    <property type="entry name" value="LONGEVITY ASSURANCE FACTOR 1 LAG1"/>
    <property type="match status" value="1"/>
</dbReference>
<keyword evidence="5 6" id="KW-0472">Membrane</keyword>
<dbReference type="OrthoDB" id="537032at2759"/>
<dbReference type="AlphaFoldDB" id="A0A098VTK1"/>
<reference evidence="9 10" key="1">
    <citation type="submission" date="2014-04" db="EMBL/GenBank/DDBJ databases">
        <title>A new species of microsporidia sheds light on the evolution of extreme parasitism.</title>
        <authorList>
            <person name="Haag K.L."/>
            <person name="James T.Y."/>
            <person name="Larsson R."/>
            <person name="Schaer T.M."/>
            <person name="Refardt D."/>
            <person name="Pombert J.-F."/>
            <person name="Ebert D."/>
        </authorList>
    </citation>
    <scope>NUCLEOTIDE SEQUENCE [LARGE SCALE GENOMIC DNA]</scope>
    <source>
        <strain evidence="9 10">UGP3</strain>
        <tissue evidence="9">Spores</tissue>
    </source>
</reference>
<organism evidence="9 10">
    <name type="scientific">Mitosporidium daphniae</name>
    <dbReference type="NCBI Taxonomy" id="1485682"/>
    <lineage>
        <taxon>Eukaryota</taxon>
        <taxon>Fungi</taxon>
        <taxon>Fungi incertae sedis</taxon>
        <taxon>Microsporidia</taxon>
        <taxon>Mitosporidium</taxon>
    </lineage>
</organism>
<evidence type="ECO:0000313" key="10">
    <source>
        <dbReference type="Proteomes" id="UP000029725"/>
    </source>
</evidence>
<evidence type="ECO:0000256" key="7">
    <source>
        <dbReference type="SAM" id="Phobius"/>
    </source>
</evidence>
<feature type="transmembrane region" description="Helical" evidence="7">
    <location>
        <begin position="36"/>
        <end position="54"/>
    </location>
</feature>
<keyword evidence="4 7" id="KW-1133">Transmembrane helix</keyword>
<accession>A0A098VTK1</accession>
<dbReference type="InterPro" id="IPR016439">
    <property type="entry name" value="Lag1/Lac1-like"/>
</dbReference>
<comment type="subcellular location">
    <subcellularLocation>
        <location evidence="1">Membrane</location>
        <topology evidence="1">Multi-pass membrane protein</topology>
    </subcellularLocation>
</comment>
<comment type="similarity">
    <text evidence="2">Belongs to the sphingosine N-acyltransferase family.</text>
</comment>
<name>A0A098VTK1_9MICR</name>
<dbReference type="GeneID" id="25260043"/>
<dbReference type="Pfam" id="PF03798">
    <property type="entry name" value="TRAM_LAG1_CLN8"/>
    <property type="match status" value="1"/>
</dbReference>
<sequence>MMYPISKPVYFIGEKIGINFSNPTASPDRWYMAKSGMFFLVIFLLFWMILHFFVHMISSLIAKYLLPAESCSSSVQKTDAKSMLSKVNAPGVRQRNSNGERSKAKKEEPACLSASNNCNKEPLKRVKFNVAFWKAVNYSFLVFVGLKTLRSADWLPNYHEYAIPLPLIEIKTTIYYHLAIASYLYGFFCLLVEPHLKDFMIMVSHHLVTLLLLIGSYYLLGSVRIGMVVMILHDICDPFMEIAKLCLYADLHLPANVFFVSFALIFIVSRCVIYPTFVIHPLFILLQSEENQMMIAYAHLLMLCIIFVMDVYWTFLILKMIVAQLTGKSLKRDIREEVDNED</sequence>
<feature type="transmembrane region" description="Helical" evidence="7">
    <location>
        <begin position="174"/>
        <end position="192"/>
    </location>
</feature>
<evidence type="ECO:0000256" key="6">
    <source>
        <dbReference type="PROSITE-ProRule" id="PRU00205"/>
    </source>
</evidence>
<dbReference type="RefSeq" id="XP_013237497.1">
    <property type="nucleotide sequence ID" value="XM_013382043.1"/>
</dbReference>
<protein>
    <recommendedName>
        <fullName evidence="8">TLC domain-containing protein</fullName>
    </recommendedName>
</protein>